<dbReference type="Gene3D" id="3.30.565.10">
    <property type="entry name" value="Histidine kinase-like ATPase, C-terminal domain"/>
    <property type="match status" value="1"/>
</dbReference>
<dbReference type="PANTHER" id="PTHR43395:SF1">
    <property type="entry name" value="CHEMOTAXIS PROTEIN CHEA"/>
    <property type="match status" value="1"/>
</dbReference>
<dbReference type="SUPFAM" id="SSF47226">
    <property type="entry name" value="Histidine-containing phosphotransfer domain, HPT domain"/>
    <property type="match status" value="3"/>
</dbReference>
<dbReference type="AlphaFoldDB" id="A0A3A4QQ62"/>
<dbReference type="SUPFAM" id="SSF47384">
    <property type="entry name" value="Homodimeric domain of signal transducing histidine kinase"/>
    <property type="match status" value="1"/>
</dbReference>
<dbReference type="Gene3D" id="1.10.287.560">
    <property type="entry name" value="Histidine kinase CheA-like, homodimeric domain"/>
    <property type="match status" value="1"/>
</dbReference>
<dbReference type="Pfam" id="PF01584">
    <property type="entry name" value="CheW"/>
    <property type="match status" value="1"/>
</dbReference>
<dbReference type="Gene3D" id="2.30.30.40">
    <property type="entry name" value="SH3 Domains"/>
    <property type="match status" value="1"/>
</dbReference>
<feature type="compositionally biased region" description="Polar residues" evidence="8">
    <location>
        <begin position="147"/>
        <end position="170"/>
    </location>
</feature>
<dbReference type="GO" id="GO:0005737">
    <property type="term" value="C:cytoplasm"/>
    <property type="evidence" value="ECO:0007669"/>
    <property type="project" value="InterPro"/>
</dbReference>
<reference evidence="12 13" key="1">
    <citation type="journal article" date="2017" name="ISME J.">
        <title>Energy and carbon metabolisms in a deep terrestrial subsurface fluid microbial community.</title>
        <authorList>
            <person name="Momper L."/>
            <person name="Jungbluth S.P."/>
            <person name="Lee M.D."/>
            <person name="Amend J.P."/>
        </authorList>
    </citation>
    <scope>NUCLEOTIDE SEQUENCE [LARGE SCALE GENOMIC DNA]</scope>
    <source>
        <strain evidence="12">SURF_26</strain>
    </source>
</reference>
<dbReference type="CDD" id="cd16916">
    <property type="entry name" value="HATPase_CheA-like"/>
    <property type="match status" value="1"/>
</dbReference>
<feature type="modified residue" description="Phosphohistidine" evidence="6">
    <location>
        <position position="50"/>
    </location>
</feature>
<dbReference type="SMART" id="SM00387">
    <property type="entry name" value="HATPase_c"/>
    <property type="match status" value="1"/>
</dbReference>
<dbReference type="SUPFAM" id="SSF50341">
    <property type="entry name" value="CheW-like"/>
    <property type="match status" value="1"/>
</dbReference>
<feature type="modified residue" description="Phosphohistidine" evidence="6">
    <location>
        <position position="230"/>
    </location>
</feature>
<dbReference type="InterPro" id="IPR051315">
    <property type="entry name" value="Bact_Chemotaxis_CheA"/>
</dbReference>
<dbReference type="InterPro" id="IPR037006">
    <property type="entry name" value="CheA-like_homodim_sf"/>
</dbReference>
<keyword evidence="7" id="KW-0175">Coiled coil</keyword>
<evidence type="ECO:0000256" key="1">
    <source>
        <dbReference type="ARBA" id="ARBA00000085"/>
    </source>
</evidence>
<dbReference type="Pfam" id="PF02518">
    <property type="entry name" value="HATPase_c"/>
    <property type="match status" value="1"/>
</dbReference>
<comment type="catalytic activity">
    <reaction evidence="1">
        <text>ATP + protein L-histidine = ADP + protein N-phospho-L-histidine.</text>
        <dbReference type="EC" id="2.7.13.3"/>
    </reaction>
</comment>
<dbReference type="PANTHER" id="PTHR43395">
    <property type="entry name" value="SENSOR HISTIDINE KINASE CHEA"/>
    <property type="match status" value="1"/>
</dbReference>
<feature type="coiled-coil region" evidence="7">
    <location>
        <begin position="195"/>
        <end position="222"/>
    </location>
</feature>
<dbReference type="EMBL" id="QZJZ01000098">
    <property type="protein sequence ID" value="RJP56230.1"/>
    <property type="molecule type" value="Genomic_DNA"/>
</dbReference>
<dbReference type="Pfam" id="PF01627">
    <property type="entry name" value="Hpt"/>
    <property type="match status" value="2"/>
</dbReference>
<evidence type="ECO:0000259" key="11">
    <source>
        <dbReference type="PROSITE" id="PS50894"/>
    </source>
</evidence>
<feature type="coiled-coil region" evidence="7">
    <location>
        <begin position="61"/>
        <end position="117"/>
    </location>
</feature>
<keyword evidence="3 6" id="KW-0597">Phosphoprotein</keyword>
<feature type="region of interest" description="Disordered" evidence="8">
    <location>
        <begin position="494"/>
        <end position="519"/>
    </location>
</feature>
<dbReference type="SMART" id="SM01231">
    <property type="entry name" value="H-kinase_dim"/>
    <property type="match status" value="1"/>
</dbReference>
<dbReference type="InterPro" id="IPR036641">
    <property type="entry name" value="HPT_dom_sf"/>
</dbReference>
<accession>A0A3A4QQ62</accession>
<dbReference type="SMART" id="SM00073">
    <property type="entry name" value="HPT"/>
    <property type="match status" value="3"/>
</dbReference>
<name>A0A3A4QQ62_9BACT</name>
<dbReference type="InterPro" id="IPR003594">
    <property type="entry name" value="HATPase_dom"/>
</dbReference>
<gene>
    <name evidence="12" type="ORF">C4541_12765</name>
</gene>
<protein>
    <recommendedName>
        <fullName evidence="2">histidine kinase</fullName>
        <ecNumber evidence="2">2.7.13.3</ecNumber>
    </recommendedName>
</protein>
<dbReference type="Proteomes" id="UP000266426">
    <property type="component" value="Unassembled WGS sequence"/>
</dbReference>
<dbReference type="InterPro" id="IPR008207">
    <property type="entry name" value="Sig_transdc_His_kin_Hpt_dom"/>
</dbReference>
<feature type="domain" description="Histidine kinase" evidence="9">
    <location>
        <begin position="578"/>
        <end position="780"/>
    </location>
</feature>
<dbReference type="SUPFAM" id="SSF55874">
    <property type="entry name" value="ATPase domain of HSP90 chaperone/DNA topoisomerase II/histidine kinase"/>
    <property type="match status" value="1"/>
</dbReference>
<dbReference type="EC" id="2.7.13.3" evidence="2"/>
<keyword evidence="4" id="KW-0808">Transferase</keyword>
<dbReference type="FunFam" id="3.30.565.10:FF:000016">
    <property type="entry name" value="Chemotaxis protein CheA, putative"/>
    <property type="match status" value="1"/>
</dbReference>
<dbReference type="InterPro" id="IPR036061">
    <property type="entry name" value="CheW-like_dom_sf"/>
</dbReference>
<dbReference type="PRINTS" id="PR00344">
    <property type="entry name" value="BCTRLSENSOR"/>
</dbReference>
<feature type="domain" description="HPt" evidence="11">
    <location>
        <begin position="183"/>
        <end position="287"/>
    </location>
</feature>
<dbReference type="InterPro" id="IPR004105">
    <property type="entry name" value="CheA-like_dim"/>
</dbReference>
<dbReference type="InterPro" id="IPR002545">
    <property type="entry name" value="CheW-lke_dom"/>
</dbReference>
<evidence type="ECO:0000256" key="5">
    <source>
        <dbReference type="ARBA" id="ARBA00022777"/>
    </source>
</evidence>
<evidence type="ECO:0000256" key="7">
    <source>
        <dbReference type="SAM" id="Coils"/>
    </source>
</evidence>
<evidence type="ECO:0000259" key="10">
    <source>
        <dbReference type="PROSITE" id="PS50851"/>
    </source>
</evidence>
<dbReference type="PROSITE" id="PS50109">
    <property type="entry name" value="HIS_KIN"/>
    <property type="match status" value="1"/>
</dbReference>
<dbReference type="Gene3D" id="1.20.120.160">
    <property type="entry name" value="HPT domain"/>
    <property type="match status" value="3"/>
</dbReference>
<sequence>MSMEDFDSSILLDFIIECNEHLEHVETDLLTLEKNPDDLDILNTIFRAVHSIKGGASFLGLKKISQLTHKMENVLDALRKEKLAVTSEIIDTILEGIDVLIQLIEELEVNAKEAFGEGDKQANIDFDEMSEIDIETIMEKVEAIKSTPATHSTSSSEPVAQPSSPVSAIQKTEEQEQVGTKNGEGALSAALTVFLTESNEILDSLEQNLMSLEENKSDKELINELFRSMHNLKGNARYLGMAHTEKISHHMENVLDGFRESKLEVSSEIIDLLFTGFDTLKALIQAITDTGIDTSVGVEQVVDQLKQIAGKKNEPAPVIKEEPQAKAEVVHNDESVSIFITAVSQHLKNLINVQNRLENNQLDANQDLEILLRAALGMKSSANYMQFNAVRELSENIENIVRVLVANPAAITPAFPLLLKRCVETYESIFDSIKTQCKEVDVDPLLIADLMIETNSVTSRAVAKETVTKKVAVDEGRQIPPQADQDIHVQANENKTEDTNNDQKDASSGEQKSSGAAKKGFSVEKTIRVDQSKLDSLMNLIGELIISRNSFNSISRKVETEYNVPEIAKEIKAATHMIGRISDELQNTIMGVRMLPVGTVFNKYTRMVRDLAKAKEKEIILHIEGEDTELDKTVIEQIGDPLVHLIRNSADHGIECTEERLKNGKSPAGNLYLRAYHEGNSVVIEVEDDGAGISAEKMKKKAFEKGLISEKEFNTMTEQAAVELIFLPGFSTAEKVSNISGRGVGMDVVRNNITKLNGRVTVQTQIGKGTKFSMILPLTLAIVDTIMARVGRNVFAIPLYAVAETVKVDRNGIKTIKNNRAFNLRGNVIGIASIAELFHIDAEKRNGSDIDDSVSIVIINSGSYQVGFIVDELLDKQEVVIKPLIDFLASITGISGATILGDGSIILIIDPTELVELTTKSGERVQELIET</sequence>
<evidence type="ECO:0000256" key="2">
    <source>
        <dbReference type="ARBA" id="ARBA00012438"/>
    </source>
</evidence>
<feature type="compositionally biased region" description="Basic and acidic residues" evidence="8">
    <location>
        <begin position="494"/>
        <end position="507"/>
    </location>
</feature>
<organism evidence="12 13">
    <name type="scientific">Candidatus Auribacter fodinae</name>
    <dbReference type="NCBI Taxonomy" id="2093366"/>
    <lineage>
        <taxon>Bacteria</taxon>
        <taxon>Pseudomonadati</taxon>
        <taxon>Candidatus Auribacterota</taxon>
        <taxon>Candidatus Auribacteria</taxon>
        <taxon>Candidatus Auribacterales</taxon>
        <taxon>Candidatus Auribacteraceae</taxon>
        <taxon>Candidatus Auribacter</taxon>
    </lineage>
</organism>
<dbReference type="GO" id="GO:0006935">
    <property type="term" value="P:chemotaxis"/>
    <property type="evidence" value="ECO:0007669"/>
    <property type="project" value="UniProtKB-KW"/>
</dbReference>
<evidence type="ECO:0000256" key="6">
    <source>
        <dbReference type="PROSITE-ProRule" id="PRU00110"/>
    </source>
</evidence>
<dbReference type="InterPro" id="IPR036097">
    <property type="entry name" value="HisK_dim/P_sf"/>
</dbReference>
<keyword evidence="5" id="KW-0418">Kinase</keyword>
<comment type="caution">
    <text evidence="12">The sequence shown here is derived from an EMBL/GenBank/DDBJ whole genome shotgun (WGS) entry which is preliminary data.</text>
</comment>
<evidence type="ECO:0000256" key="8">
    <source>
        <dbReference type="SAM" id="MobiDB-lite"/>
    </source>
</evidence>
<evidence type="ECO:0000256" key="4">
    <source>
        <dbReference type="ARBA" id="ARBA00022679"/>
    </source>
</evidence>
<evidence type="ECO:0000259" key="9">
    <source>
        <dbReference type="PROSITE" id="PS50109"/>
    </source>
</evidence>
<dbReference type="InterPro" id="IPR036890">
    <property type="entry name" value="HATPase_C_sf"/>
</dbReference>
<dbReference type="PROSITE" id="PS50894">
    <property type="entry name" value="HPT"/>
    <property type="match status" value="2"/>
</dbReference>
<dbReference type="PROSITE" id="PS50851">
    <property type="entry name" value="CHEW"/>
    <property type="match status" value="1"/>
</dbReference>
<evidence type="ECO:0000313" key="12">
    <source>
        <dbReference type="EMBL" id="RJP56230.1"/>
    </source>
</evidence>
<evidence type="ECO:0000256" key="3">
    <source>
        <dbReference type="ARBA" id="ARBA00022553"/>
    </source>
</evidence>
<feature type="region of interest" description="Disordered" evidence="8">
    <location>
        <begin position="146"/>
        <end position="181"/>
    </location>
</feature>
<dbReference type="SMART" id="SM00260">
    <property type="entry name" value="CheW"/>
    <property type="match status" value="1"/>
</dbReference>
<dbReference type="CDD" id="cd00088">
    <property type="entry name" value="HPT"/>
    <property type="match status" value="2"/>
</dbReference>
<dbReference type="InterPro" id="IPR005467">
    <property type="entry name" value="His_kinase_dom"/>
</dbReference>
<dbReference type="GO" id="GO:0000155">
    <property type="term" value="F:phosphorelay sensor kinase activity"/>
    <property type="evidence" value="ECO:0007669"/>
    <property type="project" value="InterPro"/>
</dbReference>
<dbReference type="GO" id="GO:0005524">
    <property type="term" value="F:ATP binding"/>
    <property type="evidence" value="ECO:0007669"/>
    <property type="project" value="UniProtKB-KW"/>
</dbReference>
<evidence type="ECO:0000313" key="13">
    <source>
        <dbReference type="Proteomes" id="UP000266426"/>
    </source>
</evidence>
<dbReference type="InterPro" id="IPR004358">
    <property type="entry name" value="Sig_transdc_His_kin-like_C"/>
</dbReference>
<feature type="domain" description="CheW-like" evidence="10">
    <location>
        <begin position="782"/>
        <end position="920"/>
    </location>
</feature>
<feature type="domain" description="HPt" evidence="11">
    <location>
        <begin position="3"/>
        <end position="107"/>
    </location>
</feature>
<dbReference type="CDD" id="cd00731">
    <property type="entry name" value="CheA_reg"/>
    <property type="match status" value="1"/>
</dbReference>
<dbReference type="Pfam" id="PF02895">
    <property type="entry name" value="H-kinase_dim"/>
    <property type="match status" value="1"/>
</dbReference>
<proteinExistence type="predicted"/>